<proteinExistence type="predicted"/>
<name>B0NTR5_BACSE</name>
<dbReference type="Proteomes" id="UP000004713">
    <property type="component" value="Unassembled WGS sequence"/>
</dbReference>
<organism evidence="1 2">
    <name type="scientific">Bacteroides stercoris ATCC 43183</name>
    <dbReference type="NCBI Taxonomy" id="449673"/>
    <lineage>
        <taxon>Bacteria</taxon>
        <taxon>Pseudomonadati</taxon>
        <taxon>Bacteroidota</taxon>
        <taxon>Bacteroidia</taxon>
        <taxon>Bacteroidales</taxon>
        <taxon>Bacteroidaceae</taxon>
        <taxon>Bacteroides</taxon>
    </lineage>
</organism>
<comment type="caution">
    <text evidence="1">The sequence shown here is derived from an EMBL/GenBank/DDBJ whole genome shotgun (WGS) entry which is preliminary data.</text>
</comment>
<sequence length="39" mass="4122">MLPGGSSRLCLGSGENGYTAESRVKQVCILLSHFPLSRG</sequence>
<evidence type="ECO:0000313" key="2">
    <source>
        <dbReference type="Proteomes" id="UP000004713"/>
    </source>
</evidence>
<dbReference type="HOGENOM" id="CLU_3305063_0_0_10"/>
<reference evidence="1 2" key="1">
    <citation type="submission" date="2007-11" db="EMBL/GenBank/DDBJ databases">
        <title>Draft genome sequence of Bacteroides stercoris(ATCC 43183).</title>
        <authorList>
            <person name="Sudarsanam P."/>
            <person name="Ley R."/>
            <person name="Guruge J."/>
            <person name="Turnbaugh P.J."/>
            <person name="Mahowald M."/>
            <person name="Liep D."/>
            <person name="Gordon J."/>
        </authorList>
    </citation>
    <scope>NUCLEOTIDE SEQUENCE [LARGE SCALE GENOMIC DNA]</scope>
    <source>
        <strain evidence="1 2">ATCC 43183</strain>
    </source>
</reference>
<dbReference type="EMBL" id="ABFZ02000022">
    <property type="protein sequence ID" value="EDS13758.1"/>
    <property type="molecule type" value="Genomic_DNA"/>
</dbReference>
<gene>
    <name evidence="1" type="ORF">BACSTE_02899</name>
</gene>
<dbReference type="AlphaFoldDB" id="B0NTR5"/>
<accession>B0NTR5</accession>
<protein>
    <submittedName>
        <fullName evidence="1">Uncharacterized protein</fullName>
    </submittedName>
</protein>
<reference evidence="1 2" key="2">
    <citation type="submission" date="2007-11" db="EMBL/GenBank/DDBJ databases">
        <authorList>
            <person name="Fulton L."/>
            <person name="Clifton S."/>
            <person name="Fulton B."/>
            <person name="Xu J."/>
            <person name="Minx P."/>
            <person name="Pepin K.H."/>
            <person name="Johnson M."/>
            <person name="Thiruvilangam P."/>
            <person name="Bhonagiri V."/>
            <person name="Nash W.E."/>
            <person name="Mardis E.R."/>
            <person name="Wilson R.K."/>
        </authorList>
    </citation>
    <scope>NUCLEOTIDE SEQUENCE [LARGE SCALE GENOMIC DNA]</scope>
    <source>
        <strain evidence="1 2">ATCC 43183</strain>
    </source>
</reference>
<evidence type="ECO:0000313" key="1">
    <source>
        <dbReference type="EMBL" id="EDS13758.1"/>
    </source>
</evidence>